<comment type="caution">
    <text evidence="1">The sequence shown here is derived from an EMBL/GenBank/DDBJ whole genome shotgun (WGS) entry which is preliminary data.</text>
</comment>
<name>A0A8X6UUL9_NEPPI</name>
<dbReference type="Proteomes" id="UP000887013">
    <property type="component" value="Unassembled WGS sequence"/>
</dbReference>
<dbReference type="EMBL" id="BMAW01132838">
    <property type="protein sequence ID" value="GFU45292.1"/>
    <property type="molecule type" value="Genomic_DNA"/>
</dbReference>
<evidence type="ECO:0000313" key="1">
    <source>
        <dbReference type="EMBL" id="GFU45292.1"/>
    </source>
</evidence>
<proteinExistence type="predicted"/>
<sequence length="210" mass="24003">MLMKSSFEHNFVIDEDLYSLTWHVVPNKHLNFEAVKGSDILKQAALNSTQNRVEFHKQEEKAWLMQISELHLEDELDLSHSLDSQIKNGLTKIISSYKPEKTKSTDVSMRIILKDDIPVYQPARHELSEILECLESTPLGDVLKGLLERFGKRFVNLVMTGLGVSNLFMERLEEVSPKLADFYSDRVADFISLFNDVADEVKKTGLFGKS</sequence>
<dbReference type="OrthoDB" id="10342286at2759"/>
<reference evidence="1" key="1">
    <citation type="submission" date="2020-08" db="EMBL/GenBank/DDBJ databases">
        <title>Multicomponent nature underlies the extraordinary mechanical properties of spider dragline silk.</title>
        <authorList>
            <person name="Kono N."/>
            <person name="Nakamura H."/>
            <person name="Mori M."/>
            <person name="Yoshida Y."/>
            <person name="Ohtoshi R."/>
            <person name="Malay A.D."/>
            <person name="Moran D.A.P."/>
            <person name="Tomita M."/>
            <person name="Numata K."/>
            <person name="Arakawa K."/>
        </authorList>
    </citation>
    <scope>NUCLEOTIDE SEQUENCE</scope>
</reference>
<organism evidence="1 2">
    <name type="scientific">Nephila pilipes</name>
    <name type="common">Giant wood spider</name>
    <name type="synonym">Nephila maculata</name>
    <dbReference type="NCBI Taxonomy" id="299642"/>
    <lineage>
        <taxon>Eukaryota</taxon>
        <taxon>Metazoa</taxon>
        <taxon>Ecdysozoa</taxon>
        <taxon>Arthropoda</taxon>
        <taxon>Chelicerata</taxon>
        <taxon>Arachnida</taxon>
        <taxon>Araneae</taxon>
        <taxon>Araneomorphae</taxon>
        <taxon>Entelegynae</taxon>
        <taxon>Araneoidea</taxon>
        <taxon>Nephilidae</taxon>
        <taxon>Nephila</taxon>
    </lineage>
</organism>
<accession>A0A8X6UUL9</accession>
<keyword evidence="2" id="KW-1185">Reference proteome</keyword>
<protein>
    <submittedName>
        <fullName evidence="1">RVP domain-containing protein</fullName>
    </submittedName>
</protein>
<gene>
    <name evidence="1" type="primary">AVEN_143915_1</name>
    <name evidence="1" type="ORF">NPIL_104211</name>
</gene>
<dbReference type="AlphaFoldDB" id="A0A8X6UUL9"/>
<evidence type="ECO:0000313" key="2">
    <source>
        <dbReference type="Proteomes" id="UP000887013"/>
    </source>
</evidence>